<evidence type="ECO:0000313" key="9">
    <source>
        <dbReference type="Proteomes" id="UP000823865"/>
    </source>
</evidence>
<keyword evidence="4" id="KW-0378">Hydrolase</keyword>
<dbReference type="GO" id="GO:0030203">
    <property type="term" value="P:glycosaminoglycan metabolic process"/>
    <property type="evidence" value="ECO:0007669"/>
    <property type="project" value="TreeGrafter"/>
</dbReference>
<name>A0A9E2L544_9BACT</name>
<dbReference type="PANTHER" id="PTHR22600">
    <property type="entry name" value="BETA-HEXOSAMINIDASE"/>
    <property type="match status" value="1"/>
</dbReference>
<protein>
    <recommendedName>
        <fullName evidence="3">beta-N-acetylhexosaminidase</fullName>
        <ecNumber evidence="3">3.2.1.52</ecNumber>
    </recommendedName>
</protein>
<feature type="domain" description="Beta-hexosaminidase bacterial type N-terminal" evidence="7">
    <location>
        <begin position="44"/>
        <end position="176"/>
    </location>
</feature>
<dbReference type="Gene3D" id="3.20.20.80">
    <property type="entry name" value="Glycosidases"/>
    <property type="match status" value="1"/>
</dbReference>
<organism evidence="8 9">
    <name type="scientific">Candidatus Paraprevotella stercoravium</name>
    <dbReference type="NCBI Taxonomy" id="2838725"/>
    <lineage>
        <taxon>Bacteria</taxon>
        <taxon>Pseudomonadati</taxon>
        <taxon>Bacteroidota</taxon>
        <taxon>Bacteroidia</taxon>
        <taxon>Bacteroidales</taxon>
        <taxon>Prevotellaceae</taxon>
        <taxon>Paraprevotella</taxon>
    </lineage>
</organism>
<dbReference type="EC" id="3.2.1.52" evidence="3"/>
<evidence type="ECO:0000259" key="6">
    <source>
        <dbReference type="Pfam" id="PF00728"/>
    </source>
</evidence>
<reference evidence="8" key="1">
    <citation type="journal article" date="2021" name="PeerJ">
        <title>Extensive microbial diversity within the chicken gut microbiome revealed by metagenomics and culture.</title>
        <authorList>
            <person name="Gilroy R."/>
            <person name="Ravi A."/>
            <person name="Getino M."/>
            <person name="Pursley I."/>
            <person name="Horton D.L."/>
            <person name="Alikhan N.F."/>
            <person name="Baker D."/>
            <person name="Gharbi K."/>
            <person name="Hall N."/>
            <person name="Watson M."/>
            <person name="Adriaenssens E.M."/>
            <person name="Foster-Nyarko E."/>
            <person name="Jarju S."/>
            <person name="Secka A."/>
            <person name="Antonio M."/>
            <person name="Oren A."/>
            <person name="Chaudhuri R.R."/>
            <person name="La Ragione R."/>
            <person name="Hildebrand F."/>
            <person name="Pallen M.J."/>
        </authorList>
    </citation>
    <scope>NUCLEOTIDE SEQUENCE</scope>
    <source>
        <strain evidence="8">G3-2149</strain>
    </source>
</reference>
<dbReference type="InterPro" id="IPR029018">
    <property type="entry name" value="Hex-like_dom2"/>
</dbReference>
<dbReference type="InterPro" id="IPR017853">
    <property type="entry name" value="GH"/>
</dbReference>
<dbReference type="AlphaFoldDB" id="A0A9E2L544"/>
<dbReference type="GO" id="GO:0016020">
    <property type="term" value="C:membrane"/>
    <property type="evidence" value="ECO:0007669"/>
    <property type="project" value="TreeGrafter"/>
</dbReference>
<proteinExistence type="inferred from homology"/>
<comment type="caution">
    <text evidence="8">The sequence shown here is derived from an EMBL/GenBank/DDBJ whole genome shotgun (WGS) entry which is preliminary data.</text>
</comment>
<evidence type="ECO:0000256" key="1">
    <source>
        <dbReference type="ARBA" id="ARBA00001231"/>
    </source>
</evidence>
<comment type="catalytic activity">
    <reaction evidence="1">
        <text>Hydrolysis of terminal non-reducing N-acetyl-D-hexosamine residues in N-acetyl-beta-D-hexosaminides.</text>
        <dbReference type="EC" id="3.2.1.52"/>
    </reaction>
</comment>
<keyword evidence="5" id="KW-0326">Glycosidase</keyword>
<dbReference type="Pfam" id="PF00728">
    <property type="entry name" value="Glyco_hydro_20"/>
    <property type="match status" value="1"/>
</dbReference>
<dbReference type="GO" id="GO:0004563">
    <property type="term" value="F:beta-N-acetylhexosaminidase activity"/>
    <property type="evidence" value="ECO:0007669"/>
    <property type="project" value="UniProtKB-EC"/>
</dbReference>
<dbReference type="SUPFAM" id="SSF55545">
    <property type="entry name" value="beta-N-acetylhexosaminidase-like domain"/>
    <property type="match status" value="1"/>
</dbReference>
<dbReference type="Pfam" id="PF02838">
    <property type="entry name" value="Glyco_hydro_20b"/>
    <property type="match status" value="1"/>
</dbReference>
<dbReference type="PANTHER" id="PTHR22600:SF57">
    <property type="entry name" value="BETA-N-ACETYLHEXOSAMINIDASE"/>
    <property type="match status" value="1"/>
</dbReference>
<dbReference type="PRINTS" id="PR00738">
    <property type="entry name" value="GLHYDRLASE20"/>
</dbReference>
<dbReference type="SUPFAM" id="SSF51445">
    <property type="entry name" value="(Trans)glycosidases"/>
    <property type="match status" value="1"/>
</dbReference>
<dbReference type="GO" id="GO:0005975">
    <property type="term" value="P:carbohydrate metabolic process"/>
    <property type="evidence" value="ECO:0007669"/>
    <property type="project" value="InterPro"/>
</dbReference>
<evidence type="ECO:0000256" key="2">
    <source>
        <dbReference type="ARBA" id="ARBA00006285"/>
    </source>
</evidence>
<dbReference type="EMBL" id="JAHLFU010000048">
    <property type="protein sequence ID" value="MBU3852721.1"/>
    <property type="molecule type" value="Genomic_DNA"/>
</dbReference>
<sequence>MWNKNFRRLADSFIGGKGFAKSIRICLLGLAVCGVSELCADQKVNLTPLPKNIQVREGVLSLPSGFEVNIYQLGDSVVDEIGHFIEALEASSGISVSKISGSKNTLLKVRLNHEILNPEGYILRITDSGILVEASCTDGFFYAFQTIKKMLPANVMAGVKDRNVTSYTLPLVQITDEPRFGYRGFMLDVARHFFDVDEVKRVMDMMACYKMNKLHLHLSDNQGFRVEITKYPRLNTICSIRDDSYSTDFGGSGKRLRFWKCLDVFRFSMDMERLMMYLFIVHEKELFCSVAECWDKIA</sequence>
<reference evidence="8" key="2">
    <citation type="submission" date="2021-04" db="EMBL/GenBank/DDBJ databases">
        <authorList>
            <person name="Gilroy R."/>
        </authorList>
    </citation>
    <scope>NUCLEOTIDE SEQUENCE</scope>
    <source>
        <strain evidence="8">G3-2149</strain>
    </source>
</reference>
<dbReference type="InterPro" id="IPR015882">
    <property type="entry name" value="HEX_bac_N"/>
</dbReference>
<evidence type="ECO:0000256" key="3">
    <source>
        <dbReference type="ARBA" id="ARBA00012663"/>
    </source>
</evidence>
<dbReference type="InterPro" id="IPR015883">
    <property type="entry name" value="Glyco_hydro_20_cat"/>
</dbReference>
<accession>A0A9E2L544</accession>
<gene>
    <name evidence="8" type="ORF">H9789_02610</name>
</gene>
<dbReference type="Proteomes" id="UP000823865">
    <property type="component" value="Unassembled WGS sequence"/>
</dbReference>
<feature type="domain" description="Glycoside hydrolase family 20 catalytic" evidence="6">
    <location>
        <begin position="180"/>
        <end position="244"/>
    </location>
</feature>
<evidence type="ECO:0000256" key="4">
    <source>
        <dbReference type="ARBA" id="ARBA00022801"/>
    </source>
</evidence>
<comment type="similarity">
    <text evidence="2">Belongs to the glycosyl hydrolase 20 family.</text>
</comment>
<dbReference type="Gene3D" id="3.30.379.10">
    <property type="entry name" value="Chitobiase/beta-hexosaminidase domain 2-like"/>
    <property type="match status" value="1"/>
</dbReference>
<evidence type="ECO:0000259" key="7">
    <source>
        <dbReference type="Pfam" id="PF02838"/>
    </source>
</evidence>
<evidence type="ECO:0000256" key="5">
    <source>
        <dbReference type="ARBA" id="ARBA00023295"/>
    </source>
</evidence>
<evidence type="ECO:0000313" key="8">
    <source>
        <dbReference type="EMBL" id="MBU3852721.1"/>
    </source>
</evidence>
<dbReference type="InterPro" id="IPR025705">
    <property type="entry name" value="Beta_hexosaminidase_sua/sub"/>
</dbReference>